<accession>A0A3D8Y471</accession>
<dbReference type="AlphaFoldDB" id="A0A3D8Y471"/>
<gene>
    <name evidence="2" type="ORF">DSL64_24780</name>
</gene>
<sequence length="599" mass="64934">MKYFSFKKIRIGLLTVFFAVSSLSFSAAQKLLNQVVSITANKQRVSEVLNTLSTRGSFYFSYNTASIPGDSVVTISVHDKPLKAVLDQLLAGNFMYKETGNYIIVQPAPQDRNIYITGVIHDLETGKPVDFVSIYSKTILTATMSQDDGTFRLKLRDRTFPLELTVSKIGYADTVLVVKNERETKLSLDLIPKAVDLDEVMVYNSAGDRTWLARLFVSSRLREQSRNIGRFFVALPYQASLTPGLGTHGRMSGQVTNKFSMNLMGGYTAGVNGLEIAGGFNISKNNVRVAQLAGIFNVVAGSVQGVQVAGFHNHVLDSLAGVQISGFGNLVNKEMRGVQIGGFFNVAGTRSKTDSLIHAVQISAGVNYMRSVIKGVQITGGANIAQRDFSGAQISGILNVASRRSSGLQLAPVNYAKYLRGLQIGVVNVADSSSGYSFGLINIVKHGKGAVSVYTNESALTNVSWKTGTNRLYSILSLGADWRPDKKAYLFGYGLGTEFRINKGLSGAIELSTNNAYTGNIDSMPGILRLQTLLNLHLNKRLLLSAGPALSVMTEKQTDRSAGFGAYPPKSYLNFGTGKSSSAWLGWQFGLVYEYGKLL</sequence>
<proteinExistence type="predicted"/>
<dbReference type="Gene3D" id="2.60.40.1120">
    <property type="entry name" value="Carboxypeptidase-like, regulatory domain"/>
    <property type="match status" value="1"/>
</dbReference>
<keyword evidence="3" id="KW-1185">Reference proteome</keyword>
<comment type="caution">
    <text evidence="2">The sequence shown here is derived from an EMBL/GenBank/DDBJ whole genome shotgun (WGS) entry which is preliminary data.</text>
</comment>
<dbReference type="RefSeq" id="WP_115833648.1">
    <property type="nucleotide sequence ID" value="NZ_QNUL01000031.1"/>
</dbReference>
<evidence type="ECO:0000313" key="3">
    <source>
        <dbReference type="Proteomes" id="UP000256373"/>
    </source>
</evidence>
<dbReference type="Proteomes" id="UP000256373">
    <property type="component" value="Unassembled WGS sequence"/>
</dbReference>
<evidence type="ECO:0008006" key="4">
    <source>
        <dbReference type="Google" id="ProtNLM"/>
    </source>
</evidence>
<keyword evidence="1" id="KW-0732">Signal</keyword>
<organism evidence="2 3">
    <name type="scientific">Dyadobacter luteus</name>
    <dbReference type="NCBI Taxonomy" id="2259619"/>
    <lineage>
        <taxon>Bacteria</taxon>
        <taxon>Pseudomonadati</taxon>
        <taxon>Bacteroidota</taxon>
        <taxon>Cytophagia</taxon>
        <taxon>Cytophagales</taxon>
        <taxon>Spirosomataceae</taxon>
        <taxon>Dyadobacter</taxon>
    </lineage>
</organism>
<evidence type="ECO:0000313" key="2">
    <source>
        <dbReference type="EMBL" id="REA57034.1"/>
    </source>
</evidence>
<dbReference type="InterPro" id="IPR008969">
    <property type="entry name" value="CarboxyPept-like_regulatory"/>
</dbReference>
<reference evidence="2 3" key="1">
    <citation type="submission" date="2018-07" db="EMBL/GenBank/DDBJ databases">
        <title>Dyadobacter roseus sp. nov., isolated from rose rhizosphere soil.</title>
        <authorList>
            <person name="Chen L."/>
        </authorList>
    </citation>
    <scope>NUCLEOTIDE SEQUENCE [LARGE SCALE GENOMIC DNA]</scope>
    <source>
        <strain evidence="2 3">RS19</strain>
    </source>
</reference>
<evidence type="ECO:0000256" key="1">
    <source>
        <dbReference type="SAM" id="SignalP"/>
    </source>
</evidence>
<name>A0A3D8Y471_9BACT</name>
<dbReference type="EMBL" id="QNUL01000031">
    <property type="protein sequence ID" value="REA57034.1"/>
    <property type="molecule type" value="Genomic_DNA"/>
</dbReference>
<dbReference type="OrthoDB" id="5505971at2"/>
<feature type="chain" id="PRO_5017644679" description="Secretin/TonB short N-terminal domain-containing protein" evidence="1">
    <location>
        <begin position="28"/>
        <end position="599"/>
    </location>
</feature>
<dbReference type="SUPFAM" id="SSF49464">
    <property type="entry name" value="Carboxypeptidase regulatory domain-like"/>
    <property type="match status" value="1"/>
</dbReference>
<feature type="signal peptide" evidence="1">
    <location>
        <begin position="1"/>
        <end position="27"/>
    </location>
</feature>
<dbReference type="Pfam" id="PF13715">
    <property type="entry name" value="CarbopepD_reg_2"/>
    <property type="match status" value="1"/>
</dbReference>
<protein>
    <recommendedName>
        <fullName evidence="4">Secretin/TonB short N-terminal domain-containing protein</fullName>
    </recommendedName>
</protein>